<keyword evidence="2" id="KW-0812">Transmembrane</keyword>
<evidence type="ECO:0000256" key="2">
    <source>
        <dbReference type="SAM" id="Phobius"/>
    </source>
</evidence>
<feature type="transmembrane region" description="Helical" evidence="2">
    <location>
        <begin position="20"/>
        <end position="39"/>
    </location>
</feature>
<dbReference type="AlphaFoldDB" id="A0A2P6RCP1"/>
<feature type="compositionally biased region" description="Basic residues" evidence="1">
    <location>
        <begin position="60"/>
        <end position="69"/>
    </location>
</feature>
<keyword evidence="2" id="KW-0472">Membrane</keyword>
<protein>
    <recommendedName>
        <fullName evidence="5">Transmembrane protein</fullName>
    </recommendedName>
</protein>
<evidence type="ECO:0000256" key="1">
    <source>
        <dbReference type="SAM" id="MobiDB-lite"/>
    </source>
</evidence>
<name>A0A2P6RCP1_ROSCH</name>
<dbReference type="Proteomes" id="UP000238479">
    <property type="component" value="Chromosome 3"/>
</dbReference>
<accession>A0A2P6RCP1</accession>
<gene>
    <name evidence="3" type="ORF">RchiOBHm_Chr3g0476501</name>
</gene>
<dbReference type="EMBL" id="PDCK01000041">
    <property type="protein sequence ID" value="PRQ44192.1"/>
    <property type="molecule type" value="Genomic_DNA"/>
</dbReference>
<keyword evidence="4" id="KW-1185">Reference proteome</keyword>
<feature type="compositionally biased region" description="Polar residues" evidence="1">
    <location>
        <begin position="44"/>
        <end position="59"/>
    </location>
</feature>
<keyword evidence="2" id="KW-1133">Transmembrane helix</keyword>
<feature type="region of interest" description="Disordered" evidence="1">
    <location>
        <begin position="43"/>
        <end position="69"/>
    </location>
</feature>
<evidence type="ECO:0008006" key="5">
    <source>
        <dbReference type="Google" id="ProtNLM"/>
    </source>
</evidence>
<evidence type="ECO:0000313" key="3">
    <source>
        <dbReference type="EMBL" id="PRQ44192.1"/>
    </source>
</evidence>
<organism evidence="3 4">
    <name type="scientific">Rosa chinensis</name>
    <name type="common">China rose</name>
    <dbReference type="NCBI Taxonomy" id="74649"/>
    <lineage>
        <taxon>Eukaryota</taxon>
        <taxon>Viridiplantae</taxon>
        <taxon>Streptophyta</taxon>
        <taxon>Embryophyta</taxon>
        <taxon>Tracheophyta</taxon>
        <taxon>Spermatophyta</taxon>
        <taxon>Magnoliopsida</taxon>
        <taxon>eudicotyledons</taxon>
        <taxon>Gunneridae</taxon>
        <taxon>Pentapetalae</taxon>
        <taxon>rosids</taxon>
        <taxon>fabids</taxon>
        <taxon>Rosales</taxon>
        <taxon>Rosaceae</taxon>
        <taxon>Rosoideae</taxon>
        <taxon>Rosoideae incertae sedis</taxon>
        <taxon>Rosa</taxon>
    </lineage>
</organism>
<reference evidence="3 4" key="1">
    <citation type="journal article" date="2018" name="Nat. Genet.">
        <title>The Rosa genome provides new insights in the design of modern roses.</title>
        <authorList>
            <person name="Bendahmane M."/>
        </authorList>
    </citation>
    <scope>NUCLEOTIDE SEQUENCE [LARGE SCALE GENOMIC DNA]</scope>
    <source>
        <strain evidence="4">cv. Old Blush</strain>
    </source>
</reference>
<dbReference type="Gramene" id="PRQ44192">
    <property type="protein sequence ID" value="PRQ44192"/>
    <property type="gene ID" value="RchiOBHm_Chr3g0476501"/>
</dbReference>
<comment type="caution">
    <text evidence="3">The sequence shown here is derived from an EMBL/GenBank/DDBJ whole genome shotgun (WGS) entry which is preliminary data.</text>
</comment>
<evidence type="ECO:0000313" key="4">
    <source>
        <dbReference type="Proteomes" id="UP000238479"/>
    </source>
</evidence>
<sequence length="69" mass="8018">MFKSLSHNLKFSLIFRFSWFRFGFNIGVFFLVVAVLLDWPPRQPSTSSQVVRGSDSRGSSHVRSKHFQI</sequence>
<proteinExistence type="predicted"/>